<keyword evidence="2" id="KW-0479">Metal-binding</keyword>
<dbReference type="InterPro" id="IPR058240">
    <property type="entry name" value="rSAM_sf"/>
</dbReference>
<evidence type="ECO:0000256" key="5">
    <source>
        <dbReference type="ARBA" id="ARBA00023601"/>
    </source>
</evidence>
<dbReference type="Pfam" id="PF04055">
    <property type="entry name" value="Radical_SAM"/>
    <property type="match status" value="1"/>
</dbReference>
<feature type="non-terminal residue" evidence="7">
    <location>
        <position position="292"/>
    </location>
</feature>
<feature type="domain" description="Radical SAM core" evidence="6">
    <location>
        <begin position="1"/>
        <end position="233"/>
    </location>
</feature>
<dbReference type="AlphaFoldDB" id="A0A940DHU5"/>
<keyword evidence="1" id="KW-0949">S-adenosyl-L-methionine</keyword>
<evidence type="ECO:0000313" key="7">
    <source>
        <dbReference type="EMBL" id="MBO8424709.1"/>
    </source>
</evidence>
<evidence type="ECO:0000256" key="4">
    <source>
        <dbReference type="ARBA" id="ARBA00023014"/>
    </source>
</evidence>
<dbReference type="PANTHER" id="PTHR43273:SF3">
    <property type="entry name" value="ANAEROBIC SULFATASE-MATURATING ENZYME HOMOLOG ASLB-RELATED"/>
    <property type="match status" value="1"/>
</dbReference>
<evidence type="ECO:0000313" key="8">
    <source>
        <dbReference type="Proteomes" id="UP000727857"/>
    </source>
</evidence>
<dbReference type="InterPro" id="IPR007197">
    <property type="entry name" value="rSAM"/>
</dbReference>
<gene>
    <name evidence="7" type="ORF">IAB16_06790</name>
</gene>
<dbReference type="GO" id="GO:0051536">
    <property type="term" value="F:iron-sulfur cluster binding"/>
    <property type="evidence" value="ECO:0007669"/>
    <property type="project" value="UniProtKB-KW"/>
</dbReference>
<dbReference type="SFLD" id="SFLDS00029">
    <property type="entry name" value="Radical_SAM"/>
    <property type="match status" value="1"/>
</dbReference>
<comment type="similarity">
    <text evidence="5">Belongs to the radical SAM superfamily. Anaerobic sulfatase-maturating enzyme family.</text>
</comment>
<evidence type="ECO:0000259" key="6">
    <source>
        <dbReference type="PROSITE" id="PS51918"/>
    </source>
</evidence>
<reference evidence="7" key="2">
    <citation type="journal article" date="2021" name="PeerJ">
        <title>Extensive microbial diversity within the chicken gut microbiome revealed by metagenomics and culture.</title>
        <authorList>
            <person name="Gilroy R."/>
            <person name="Ravi A."/>
            <person name="Getino M."/>
            <person name="Pursley I."/>
            <person name="Horton D.L."/>
            <person name="Alikhan N.F."/>
            <person name="Baker D."/>
            <person name="Gharbi K."/>
            <person name="Hall N."/>
            <person name="Watson M."/>
            <person name="Adriaenssens E.M."/>
            <person name="Foster-Nyarko E."/>
            <person name="Jarju S."/>
            <person name="Secka A."/>
            <person name="Antonio M."/>
            <person name="Oren A."/>
            <person name="Chaudhuri R.R."/>
            <person name="La Ragione R."/>
            <person name="Hildebrand F."/>
            <person name="Pallen M.J."/>
        </authorList>
    </citation>
    <scope>NUCLEOTIDE SEQUENCE</scope>
    <source>
        <strain evidence="7">517</strain>
    </source>
</reference>
<keyword evidence="4" id="KW-0411">Iron-sulfur</keyword>
<reference evidence="7" key="1">
    <citation type="submission" date="2020-10" db="EMBL/GenBank/DDBJ databases">
        <authorList>
            <person name="Gilroy R."/>
        </authorList>
    </citation>
    <scope>NUCLEOTIDE SEQUENCE</scope>
    <source>
        <strain evidence="7">517</strain>
    </source>
</reference>
<proteinExistence type="inferred from homology"/>
<dbReference type="PANTHER" id="PTHR43273">
    <property type="entry name" value="ANAEROBIC SULFATASE-MATURATING ENZYME HOMOLOG ASLB-RELATED"/>
    <property type="match status" value="1"/>
</dbReference>
<dbReference type="SUPFAM" id="SSF102114">
    <property type="entry name" value="Radical SAM enzymes"/>
    <property type="match status" value="1"/>
</dbReference>
<dbReference type="PROSITE" id="PS51918">
    <property type="entry name" value="RADICAL_SAM"/>
    <property type="match status" value="1"/>
</dbReference>
<comment type="caution">
    <text evidence="7">The sequence shown here is derived from an EMBL/GenBank/DDBJ whole genome shotgun (WGS) entry which is preliminary data.</text>
</comment>
<dbReference type="Gene3D" id="3.20.20.70">
    <property type="entry name" value="Aldolase class I"/>
    <property type="match status" value="1"/>
</dbReference>
<dbReference type="InterPro" id="IPR013785">
    <property type="entry name" value="Aldolase_TIM"/>
</dbReference>
<dbReference type="SFLD" id="SFLDG01067">
    <property type="entry name" value="SPASM/twitch_domain_containing"/>
    <property type="match status" value="1"/>
</dbReference>
<dbReference type="SFLD" id="SFLDG01386">
    <property type="entry name" value="main_SPASM_domain-containing"/>
    <property type="match status" value="1"/>
</dbReference>
<sequence length="292" mass="32819">MRALSLMLKPASSECNLACGYCFYHSLCASRSAPSHGFMSERTFEHILSKAVRFASGAPIALSFQGGEPLLRGKEFFLRAASAISGYRKKGIEISVGIQTNGTLIDEEWCDIFAKNGWLVGLSLDGDEEANAFRVDKNGNATFSKVIAAARLMQRKNVEFNVLSVLTAPVAQRAGEIYDFFKKNGFRYLQFIPCLKPFRFDERGRIDGAPDYSPAEADGRRYTLTSEEYFRFLVEVFARYYDDYMAGDYVSVRQFDNFVRLAHFESAEQCGMNGHCTHQFVIEGDGEVYPCD</sequence>
<evidence type="ECO:0000256" key="2">
    <source>
        <dbReference type="ARBA" id="ARBA00022723"/>
    </source>
</evidence>
<keyword evidence="3" id="KW-0408">Iron</keyword>
<organism evidence="7 8">
    <name type="scientific">Candidatus Stercoripulliclostridium pullicola</name>
    <dbReference type="NCBI Taxonomy" id="2840953"/>
    <lineage>
        <taxon>Bacteria</taxon>
        <taxon>Bacillati</taxon>
        <taxon>Bacillota</taxon>
        <taxon>Clostridia</taxon>
        <taxon>Eubacteriales</taxon>
        <taxon>Candidatus Stercoripulliclostridium</taxon>
    </lineage>
</organism>
<dbReference type="EMBL" id="JADINF010000171">
    <property type="protein sequence ID" value="MBO8424709.1"/>
    <property type="molecule type" value="Genomic_DNA"/>
</dbReference>
<dbReference type="GO" id="GO:0046872">
    <property type="term" value="F:metal ion binding"/>
    <property type="evidence" value="ECO:0007669"/>
    <property type="project" value="UniProtKB-KW"/>
</dbReference>
<dbReference type="GO" id="GO:0016491">
    <property type="term" value="F:oxidoreductase activity"/>
    <property type="evidence" value="ECO:0007669"/>
    <property type="project" value="InterPro"/>
</dbReference>
<dbReference type="CDD" id="cd01335">
    <property type="entry name" value="Radical_SAM"/>
    <property type="match status" value="1"/>
</dbReference>
<protein>
    <submittedName>
        <fullName evidence="7">Radical SAM protein</fullName>
    </submittedName>
</protein>
<dbReference type="InterPro" id="IPR023867">
    <property type="entry name" value="Sulphatase_maturase_rSAM"/>
</dbReference>
<evidence type="ECO:0000256" key="1">
    <source>
        <dbReference type="ARBA" id="ARBA00022691"/>
    </source>
</evidence>
<name>A0A940DHU5_9FIRM</name>
<accession>A0A940DHU5</accession>
<dbReference type="Proteomes" id="UP000727857">
    <property type="component" value="Unassembled WGS sequence"/>
</dbReference>
<evidence type="ECO:0000256" key="3">
    <source>
        <dbReference type="ARBA" id="ARBA00023004"/>
    </source>
</evidence>